<dbReference type="HOGENOM" id="CLU_141803_0_0_1"/>
<accession>F2PZ99</accession>
<feature type="compositionally biased region" description="Polar residues" evidence="1">
    <location>
        <begin position="25"/>
        <end position="35"/>
    </location>
</feature>
<evidence type="ECO:0000256" key="1">
    <source>
        <dbReference type="SAM" id="MobiDB-lite"/>
    </source>
</evidence>
<gene>
    <name evidence="2" type="ORF">TEQG_06290</name>
</gene>
<dbReference type="Proteomes" id="UP000009169">
    <property type="component" value="Unassembled WGS sequence"/>
</dbReference>
<dbReference type="VEuPathDB" id="FungiDB:TEQG_06290"/>
<reference evidence="3" key="1">
    <citation type="journal article" date="2012" name="MBio">
        <title>Comparative genome analysis of Trichophyton rubrum and related dermatophytes reveals candidate genes involved in infection.</title>
        <authorList>
            <person name="Martinez D.A."/>
            <person name="Oliver B.G."/>
            <person name="Graeser Y."/>
            <person name="Goldberg J.M."/>
            <person name="Li W."/>
            <person name="Martinez-Rossi N.M."/>
            <person name="Monod M."/>
            <person name="Shelest E."/>
            <person name="Barton R.C."/>
            <person name="Birch E."/>
            <person name="Brakhage A.A."/>
            <person name="Chen Z."/>
            <person name="Gurr S.J."/>
            <person name="Heiman D."/>
            <person name="Heitman J."/>
            <person name="Kosti I."/>
            <person name="Rossi A."/>
            <person name="Saif S."/>
            <person name="Samalova M."/>
            <person name="Saunders C.W."/>
            <person name="Shea T."/>
            <person name="Summerbell R.C."/>
            <person name="Xu J."/>
            <person name="Young S."/>
            <person name="Zeng Q."/>
            <person name="Birren B.W."/>
            <person name="Cuomo C.A."/>
            <person name="White T.C."/>
        </authorList>
    </citation>
    <scope>NUCLEOTIDE SEQUENCE [LARGE SCALE GENOMIC DNA]</scope>
    <source>
        <strain evidence="3">ATCC MYA-4606 / CBS 127.97</strain>
    </source>
</reference>
<dbReference type="EMBL" id="DS995757">
    <property type="protein sequence ID" value="EGE07217.1"/>
    <property type="molecule type" value="Genomic_DNA"/>
</dbReference>
<protein>
    <submittedName>
        <fullName evidence="2">Uncharacterized protein</fullName>
    </submittedName>
</protein>
<proteinExistence type="predicted"/>
<name>F2PZ99_TRIEC</name>
<feature type="region of interest" description="Disordered" evidence="1">
    <location>
        <begin position="63"/>
        <end position="109"/>
    </location>
</feature>
<evidence type="ECO:0000313" key="2">
    <source>
        <dbReference type="EMBL" id="EGE07217.1"/>
    </source>
</evidence>
<keyword evidence="3" id="KW-1185">Reference proteome</keyword>
<organism evidence="2 3">
    <name type="scientific">Trichophyton equinum (strain ATCC MYA-4606 / CBS 127.97)</name>
    <name type="common">Horse ringworm fungus</name>
    <dbReference type="NCBI Taxonomy" id="559882"/>
    <lineage>
        <taxon>Eukaryota</taxon>
        <taxon>Fungi</taxon>
        <taxon>Dikarya</taxon>
        <taxon>Ascomycota</taxon>
        <taxon>Pezizomycotina</taxon>
        <taxon>Eurotiomycetes</taxon>
        <taxon>Eurotiomycetidae</taxon>
        <taxon>Onygenales</taxon>
        <taxon>Arthrodermataceae</taxon>
        <taxon>Trichophyton</taxon>
    </lineage>
</organism>
<evidence type="ECO:0000313" key="3">
    <source>
        <dbReference type="Proteomes" id="UP000009169"/>
    </source>
</evidence>
<feature type="region of interest" description="Disordered" evidence="1">
    <location>
        <begin position="1"/>
        <end position="38"/>
    </location>
</feature>
<sequence length="157" mass="18132">MVVVDGGFAQEELQRALPAGPRRPQTATTGENETGTDQREAFARLAGLEERCFNGGRRAAGAVLAVTTKKRRSREEEEEKKKKRRRRREEEEEEQEEEKKDDRYKMVKRRARRRRRPVLQEALGGEQKNYSGCICFFFYGDSSARLTAGMALLDRTF</sequence>
<dbReference type="AlphaFoldDB" id="F2PZ99"/>